<protein>
    <recommendedName>
        <fullName evidence="2">MPN domain-containing protein</fullName>
    </recommendedName>
</protein>
<dbReference type="PROSITE" id="PS50249">
    <property type="entry name" value="MPN"/>
    <property type="match status" value="1"/>
</dbReference>
<feature type="region of interest" description="Disordered" evidence="1">
    <location>
        <begin position="577"/>
        <end position="647"/>
    </location>
</feature>
<proteinExistence type="predicted"/>
<dbReference type="InterPro" id="IPR040843">
    <property type="entry name" value="RAMA"/>
</dbReference>
<comment type="caution">
    <text evidence="3">The sequence shown here is derived from an EMBL/GenBank/DDBJ whole genome shotgun (WGS) entry which is preliminary data.</text>
</comment>
<dbReference type="GO" id="GO:0008237">
    <property type="term" value="F:metallopeptidase activity"/>
    <property type="evidence" value="ECO:0007669"/>
    <property type="project" value="InterPro"/>
</dbReference>
<dbReference type="Proteomes" id="UP001445335">
    <property type="component" value="Unassembled WGS sequence"/>
</dbReference>
<evidence type="ECO:0000259" key="2">
    <source>
        <dbReference type="PROSITE" id="PS50249"/>
    </source>
</evidence>
<accession>A0AAW1SCI9</accession>
<dbReference type="AlphaFoldDB" id="A0AAW1SCI9"/>
<feature type="region of interest" description="Disordered" evidence="1">
    <location>
        <begin position="73"/>
        <end position="112"/>
    </location>
</feature>
<keyword evidence="4" id="KW-1185">Reference proteome</keyword>
<evidence type="ECO:0000313" key="3">
    <source>
        <dbReference type="EMBL" id="KAK9843826.1"/>
    </source>
</evidence>
<dbReference type="InterPro" id="IPR037518">
    <property type="entry name" value="MPN"/>
</dbReference>
<dbReference type="InterPro" id="IPR000555">
    <property type="entry name" value="JAMM/MPN+_dom"/>
</dbReference>
<feature type="compositionally biased region" description="Low complexity" evidence="1">
    <location>
        <begin position="577"/>
        <end position="588"/>
    </location>
</feature>
<gene>
    <name evidence="3" type="ORF">WJX81_007876</name>
</gene>
<name>A0AAW1SCI9_9CHLO</name>
<feature type="domain" description="MPN" evidence="2">
    <location>
        <begin position="319"/>
        <end position="465"/>
    </location>
</feature>
<dbReference type="Gene3D" id="3.40.140.10">
    <property type="entry name" value="Cytidine Deaminase, domain 2"/>
    <property type="match status" value="1"/>
</dbReference>
<dbReference type="Pfam" id="PF18755">
    <property type="entry name" value="RAMA"/>
    <property type="match status" value="1"/>
</dbReference>
<dbReference type="EMBL" id="JALJOU010000005">
    <property type="protein sequence ID" value="KAK9843826.1"/>
    <property type="molecule type" value="Genomic_DNA"/>
</dbReference>
<dbReference type="PANTHER" id="PTHR10410">
    <property type="entry name" value="EUKARYOTIC TRANSLATION INITIATION FACTOR 3 -RELATED"/>
    <property type="match status" value="1"/>
</dbReference>
<dbReference type="SUPFAM" id="SSF102712">
    <property type="entry name" value="JAB1/MPN domain"/>
    <property type="match status" value="1"/>
</dbReference>
<feature type="compositionally biased region" description="Low complexity" evidence="1">
    <location>
        <begin position="607"/>
        <end position="621"/>
    </location>
</feature>
<evidence type="ECO:0000313" key="4">
    <source>
        <dbReference type="Proteomes" id="UP001445335"/>
    </source>
</evidence>
<dbReference type="InterPro" id="IPR050242">
    <property type="entry name" value="JAMM_MPN+_peptidase_M67A"/>
</dbReference>
<organism evidence="3 4">
    <name type="scientific">Elliptochloris bilobata</name>
    <dbReference type="NCBI Taxonomy" id="381761"/>
    <lineage>
        <taxon>Eukaryota</taxon>
        <taxon>Viridiplantae</taxon>
        <taxon>Chlorophyta</taxon>
        <taxon>core chlorophytes</taxon>
        <taxon>Trebouxiophyceae</taxon>
        <taxon>Trebouxiophyceae incertae sedis</taxon>
        <taxon>Elliptochloris clade</taxon>
        <taxon>Elliptochloris</taxon>
    </lineage>
</organism>
<dbReference type="Pfam" id="PF01398">
    <property type="entry name" value="JAB"/>
    <property type="match status" value="1"/>
</dbReference>
<evidence type="ECO:0000256" key="1">
    <source>
        <dbReference type="SAM" id="MobiDB-lite"/>
    </source>
</evidence>
<sequence>MDEIGLEEDDQRDCSWDRHYPGDVGYLERDSAPGMCGVLADANSTDTEDQAGKPAINLGAQSRLLQGAALEPPGEALRAGGGGRGPRRGAGSHTGVPAYAPPKKRNANAGKSRAGGGITLRLLIDEKIVAPGENVLSVEYKGATNLATLTPDGRIECVVNGQSLTFESPSAFSIYLKRLINPARKADDGWKTVKYGGKFLEHYKLALARRRFGLDPEGAAPAEGPPAAKRLRVDGIGAEEAGGSGSLPVSPRGVRRTGGPSPADVGAEAATYWNDRPRRQARVPTHRSGVHAGDDHQMVPCEEYAGLPGSGAPGAQPFRVMVAPAAELMMDFHAHLSLSEVIGVLGGSWDAEESVLRVQRAFPVRELAADTDTINVEMDPEDEFRVRSSIAADHGMQCVGWYHSHPQFATHPSIIDIHNQVTQQHAHRTGGAEPYAAAIVGPYDRRLPGLASEIAWFYVAHEPERLPAPEQDPLQAGCTPMALAAERVEEGEVALVMMPGGEMQDLARRYANTATRAEMAEAWRGGLSRLEKLRGSLASRLPAAWPARIVEQFLRNLCGNVAAAWDAYAPAPWAAEGPPGAALAGASDAETEDDRPAPRSTAARWNGAIAISAPAGAAPHSNGGGLHSHGLEDEDGDALSIDSQGTL</sequence>
<reference evidence="3 4" key="1">
    <citation type="journal article" date="2024" name="Nat. Commun.">
        <title>Phylogenomics reveals the evolutionary origins of lichenization in chlorophyte algae.</title>
        <authorList>
            <person name="Puginier C."/>
            <person name="Libourel C."/>
            <person name="Otte J."/>
            <person name="Skaloud P."/>
            <person name="Haon M."/>
            <person name="Grisel S."/>
            <person name="Petersen M."/>
            <person name="Berrin J.G."/>
            <person name="Delaux P.M."/>
            <person name="Dal Grande F."/>
            <person name="Keller J."/>
        </authorList>
    </citation>
    <scope>NUCLEOTIDE SEQUENCE [LARGE SCALE GENOMIC DNA]</scope>
    <source>
        <strain evidence="3 4">SAG 245.80</strain>
    </source>
</reference>
<feature type="region of interest" description="Disordered" evidence="1">
    <location>
        <begin position="238"/>
        <end position="264"/>
    </location>
</feature>